<organism evidence="1">
    <name type="scientific">marine sediment metagenome</name>
    <dbReference type="NCBI Taxonomy" id="412755"/>
    <lineage>
        <taxon>unclassified sequences</taxon>
        <taxon>metagenomes</taxon>
        <taxon>ecological metagenomes</taxon>
    </lineage>
</organism>
<dbReference type="AlphaFoldDB" id="X0RIW3"/>
<comment type="caution">
    <text evidence="1">The sequence shown here is derived from an EMBL/GenBank/DDBJ whole genome shotgun (WGS) entry which is preliminary data.</text>
</comment>
<gene>
    <name evidence="1" type="ORF">S01H1_10023</name>
</gene>
<evidence type="ECO:0000313" key="1">
    <source>
        <dbReference type="EMBL" id="GAF68718.1"/>
    </source>
</evidence>
<reference evidence="1" key="1">
    <citation type="journal article" date="2014" name="Front. Microbiol.">
        <title>High frequency of phylogenetically diverse reductive dehalogenase-homologous genes in deep subseafloor sedimentary metagenomes.</title>
        <authorList>
            <person name="Kawai M."/>
            <person name="Futagami T."/>
            <person name="Toyoda A."/>
            <person name="Takaki Y."/>
            <person name="Nishi S."/>
            <person name="Hori S."/>
            <person name="Arai W."/>
            <person name="Tsubouchi T."/>
            <person name="Morono Y."/>
            <person name="Uchiyama I."/>
            <person name="Ito T."/>
            <person name="Fujiyama A."/>
            <person name="Inagaki F."/>
            <person name="Takami H."/>
        </authorList>
    </citation>
    <scope>NUCLEOTIDE SEQUENCE</scope>
    <source>
        <strain evidence="1">Expedition CK06-06</strain>
    </source>
</reference>
<dbReference type="EMBL" id="BARS01005120">
    <property type="protein sequence ID" value="GAF68718.1"/>
    <property type="molecule type" value="Genomic_DNA"/>
</dbReference>
<accession>X0RIW3</accession>
<sequence length="96" mass="10039">MANYIKIKAADINVANQLSDVILSDVTAVYQGLANGDASADKWTVYAGGKSYLFTTTAKGKEWANQFIFAATANPGGPLAIVQNSTGVKITDIVVA</sequence>
<name>X0RIW3_9ZZZZ</name>
<protein>
    <submittedName>
        <fullName evidence="1">Uncharacterized protein</fullName>
    </submittedName>
</protein>
<proteinExistence type="predicted"/>